<dbReference type="EMBL" id="CADCWF010000255">
    <property type="protein sequence ID" value="CAA9571391.1"/>
    <property type="molecule type" value="Genomic_DNA"/>
</dbReference>
<reference evidence="1" key="1">
    <citation type="submission" date="2020-02" db="EMBL/GenBank/DDBJ databases">
        <authorList>
            <person name="Meier V. D."/>
        </authorList>
    </citation>
    <scope>NUCLEOTIDE SEQUENCE</scope>
    <source>
        <strain evidence="1">AVDCRST_MAG59</strain>
    </source>
</reference>
<name>A0A6J4VB90_9BACT</name>
<dbReference type="AlphaFoldDB" id="A0A6J4VB90"/>
<sequence>MTHRATRDVVRRVMPLLEKVAPTTVDRARLLQYLSARVGVDWGAMEAVSDEAAEPEVGAAPRRIVVRDSASGEARTIAYPSCLDPALEPLVIEEYKRLAVGDRLTLMAQPLFDHFFAESHCARCRWRGPEFAPFHRECRFAGHPVNFEPAGNLALDDGGNASG</sequence>
<accession>A0A6J4VB90</accession>
<protein>
    <submittedName>
        <fullName evidence="1">Uncharacterized protein</fullName>
    </submittedName>
</protein>
<gene>
    <name evidence="1" type="ORF">AVDCRST_MAG59-3569</name>
</gene>
<proteinExistence type="predicted"/>
<organism evidence="1">
    <name type="scientific">uncultured Thermomicrobiales bacterium</name>
    <dbReference type="NCBI Taxonomy" id="1645740"/>
    <lineage>
        <taxon>Bacteria</taxon>
        <taxon>Pseudomonadati</taxon>
        <taxon>Thermomicrobiota</taxon>
        <taxon>Thermomicrobia</taxon>
        <taxon>Thermomicrobiales</taxon>
        <taxon>environmental samples</taxon>
    </lineage>
</organism>
<evidence type="ECO:0000313" key="1">
    <source>
        <dbReference type="EMBL" id="CAA9571391.1"/>
    </source>
</evidence>